<name>A0ABV7TI90_9RHOB</name>
<protein>
    <submittedName>
        <fullName evidence="1">Uncharacterized protein</fullName>
    </submittedName>
</protein>
<proteinExistence type="predicted"/>
<comment type="caution">
    <text evidence="1">The sequence shown here is derived from an EMBL/GenBank/DDBJ whole genome shotgun (WGS) entry which is preliminary data.</text>
</comment>
<sequence>MSGLRIILPLILGLAVGGHANAREDLLTLFARCSGQLSAEREHAWLMQTDSDGFERERSQFLSLVEAIAGEKSGRAALHHQIEAKHLHAALLREASFGRDPLRSRVAREQAAGRIRLCRGLLLGS</sequence>
<accession>A0ABV7TI90</accession>
<reference evidence="2" key="1">
    <citation type="journal article" date="2019" name="Int. J. Syst. Evol. Microbiol.">
        <title>The Global Catalogue of Microorganisms (GCM) 10K type strain sequencing project: providing services to taxonomists for standard genome sequencing and annotation.</title>
        <authorList>
            <consortium name="The Broad Institute Genomics Platform"/>
            <consortium name="The Broad Institute Genome Sequencing Center for Infectious Disease"/>
            <person name="Wu L."/>
            <person name="Ma J."/>
        </authorList>
    </citation>
    <scope>NUCLEOTIDE SEQUENCE [LARGE SCALE GENOMIC DNA]</scope>
    <source>
        <strain evidence="2">KCTC 42911</strain>
    </source>
</reference>
<evidence type="ECO:0000313" key="1">
    <source>
        <dbReference type="EMBL" id="MFC3614627.1"/>
    </source>
</evidence>
<dbReference type="EMBL" id="JBHRXI010000012">
    <property type="protein sequence ID" value="MFC3614627.1"/>
    <property type="molecule type" value="Genomic_DNA"/>
</dbReference>
<dbReference type="RefSeq" id="WP_386735904.1">
    <property type="nucleotide sequence ID" value="NZ_JBHRXI010000012.1"/>
</dbReference>
<dbReference type="Proteomes" id="UP001595629">
    <property type="component" value="Unassembled WGS sequence"/>
</dbReference>
<keyword evidence="2" id="KW-1185">Reference proteome</keyword>
<organism evidence="1 2">
    <name type="scientific">Lutimaribacter marinistellae</name>
    <dbReference type="NCBI Taxonomy" id="1820329"/>
    <lineage>
        <taxon>Bacteria</taxon>
        <taxon>Pseudomonadati</taxon>
        <taxon>Pseudomonadota</taxon>
        <taxon>Alphaproteobacteria</taxon>
        <taxon>Rhodobacterales</taxon>
        <taxon>Roseobacteraceae</taxon>
        <taxon>Lutimaribacter</taxon>
    </lineage>
</organism>
<gene>
    <name evidence="1" type="ORF">ACFORG_12710</name>
</gene>
<evidence type="ECO:0000313" key="2">
    <source>
        <dbReference type="Proteomes" id="UP001595629"/>
    </source>
</evidence>